<proteinExistence type="predicted"/>
<dbReference type="RefSeq" id="WP_139107207.1">
    <property type="nucleotide sequence ID" value="NZ_VDFR01000206.1"/>
</dbReference>
<sequence>MDEELLGCLVELQAIVVLHDLEQALDRQLRVVCQQQQDVLELERRRMTLVHDDEVRPFQHRAPRGLQQNWRLLELGHMLQLHAA</sequence>
<organism evidence="1 2">
    <name type="scientific">Mumia zhuanghuii</name>
    <dbReference type="NCBI Taxonomy" id="2585211"/>
    <lineage>
        <taxon>Bacteria</taxon>
        <taxon>Bacillati</taxon>
        <taxon>Actinomycetota</taxon>
        <taxon>Actinomycetes</taxon>
        <taxon>Propionibacteriales</taxon>
        <taxon>Nocardioidaceae</taxon>
        <taxon>Mumia</taxon>
    </lineage>
</organism>
<dbReference type="AlphaFoldDB" id="A0A5C4MF07"/>
<protein>
    <submittedName>
        <fullName evidence="1">Uncharacterized protein</fullName>
    </submittedName>
</protein>
<dbReference type="Proteomes" id="UP000306740">
    <property type="component" value="Unassembled WGS sequence"/>
</dbReference>
<comment type="caution">
    <text evidence="1">The sequence shown here is derived from an EMBL/GenBank/DDBJ whole genome shotgun (WGS) entry which is preliminary data.</text>
</comment>
<accession>A0A5C4MF07</accession>
<gene>
    <name evidence="1" type="ORF">FHE65_32125</name>
</gene>
<dbReference type="EMBL" id="VDFR01000206">
    <property type="protein sequence ID" value="TNC31318.1"/>
    <property type="molecule type" value="Genomic_DNA"/>
</dbReference>
<name>A0A5C4MF07_9ACTN</name>
<reference evidence="1 2" key="1">
    <citation type="submission" date="2019-05" db="EMBL/GenBank/DDBJ databases">
        <title>Mumia sp. nov., isolated from the intestinal contents of plateau pika (Ochotona curzoniae) in the Qinghai-Tibet plateau of China.</title>
        <authorList>
            <person name="Tian Z."/>
        </authorList>
    </citation>
    <scope>NUCLEOTIDE SEQUENCE [LARGE SCALE GENOMIC DNA]</scope>
    <source>
        <strain evidence="2">527</strain>
    </source>
</reference>
<evidence type="ECO:0000313" key="2">
    <source>
        <dbReference type="Proteomes" id="UP000306740"/>
    </source>
</evidence>
<evidence type="ECO:0000313" key="1">
    <source>
        <dbReference type="EMBL" id="TNC31318.1"/>
    </source>
</evidence>